<dbReference type="AlphaFoldDB" id="A0AAN9MDA2"/>
<keyword evidence="2" id="KW-1185">Reference proteome</keyword>
<comment type="caution">
    <text evidence="1">The sequence shown here is derived from an EMBL/GenBank/DDBJ whole genome shotgun (WGS) entry which is preliminary data.</text>
</comment>
<gene>
    <name evidence="1" type="ORF">VNO80_17385</name>
</gene>
<name>A0AAN9MDA2_PHACN</name>
<evidence type="ECO:0000313" key="1">
    <source>
        <dbReference type="EMBL" id="KAK7351971.1"/>
    </source>
</evidence>
<dbReference type="EMBL" id="JAYMYR010000007">
    <property type="protein sequence ID" value="KAK7351971.1"/>
    <property type="molecule type" value="Genomic_DNA"/>
</dbReference>
<dbReference type="Proteomes" id="UP001374584">
    <property type="component" value="Unassembled WGS sequence"/>
</dbReference>
<accession>A0AAN9MDA2</accession>
<organism evidence="1 2">
    <name type="scientific">Phaseolus coccineus</name>
    <name type="common">Scarlet runner bean</name>
    <name type="synonym">Phaseolus multiflorus</name>
    <dbReference type="NCBI Taxonomy" id="3886"/>
    <lineage>
        <taxon>Eukaryota</taxon>
        <taxon>Viridiplantae</taxon>
        <taxon>Streptophyta</taxon>
        <taxon>Embryophyta</taxon>
        <taxon>Tracheophyta</taxon>
        <taxon>Spermatophyta</taxon>
        <taxon>Magnoliopsida</taxon>
        <taxon>eudicotyledons</taxon>
        <taxon>Gunneridae</taxon>
        <taxon>Pentapetalae</taxon>
        <taxon>rosids</taxon>
        <taxon>fabids</taxon>
        <taxon>Fabales</taxon>
        <taxon>Fabaceae</taxon>
        <taxon>Papilionoideae</taxon>
        <taxon>50 kb inversion clade</taxon>
        <taxon>NPAAA clade</taxon>
        <taxon>indigoferoid/millettioid clade</taxon>
        <taxon>Phaseoleae</taxon>
        <taxon>Phaseolus</taxon>
    </lineage>
</organism>
<proteinExistence type="predicted"/>
<evidence type="ECO:0000313" key="2">
    <source>
        <dbReference type="Proteomes" id="UP001374584"/>
    </source>
</evidence>
<sequence>MKVRLGSIGVIAELNVEVSKGGCFSSRSIAVLVVKPVDPVGFRNKGSIPASFQQRILGLTSPSRYDALLLEYHGIEYPDLPEALEKAISVFQTVVTGHSYVPYQYSSPPPAEGWRFTFLFPLSELKLVNSTKNILRSYDNELLEL</sequence>
<protein>
    <submittedName>
        <fullName evidence="1">Uncharacterized protein</fullName>
    </submittedName>
</protein>
<reference evidence="1 2" key="1">
    <citation type="submission" date="2024-01" db="EMBL/GenBank/DDBJ databases">
        <title>The genomes of 5 underutilized Papilionoideae crops provide insights into root nodulation and disease resistanc.</title>
        <authorList>
            <person name="Jiang F."/>
        </authorList>
    </citation>
    <scope>NUCLEOTIDE SEQUENCE [LARGE SCALE GENOMIC DNA]</scope>
    <source>
        <strain evidence="1">JINMINGXINNONG_FW02</strain>
        <tissue evidence="1">Leaves</tissue>
    </source>
</reference>